<evidence type="ECO:0000259" key="1">
    <source>
        <dbReference type="Pfam" id="PF13598"/>
    </source>
</evidence>
<dbReference type="Proteomes" id="UP000184420">
    <property type="component" value="Unassembled WGS sequence"/>
</dbReference>
<dbReference type="Pfam" id="PF13598">
    <property type="entry name" value="DUF4139"/>
    <property type="match status" value="1"/>
</dbReference>
<evidence type="ECO:0000313" key="3">
    <source>
        <dbReference type="Proteomes" id="UP000184420"/>
    </source>
</evidence>
<accession>A0A1M6VIM4</accession>
<evidence type="ECO:0000313" key="2">
    <source>
        <dbReference type="EMBL" id="SHK81309.1"/>
    </source>
</evidence>
<proteinExistence type="predicted"/>
<feature type="domain" description="DUF4139" evidence="1">
    <location>
        <begin position="2"/>
        <end position="92"/>
    </location>
</feature>
<organism evidence="2 3">
    <name type="scientific">Chitinophaga jiangningensis</name>
    <dbReference type="NCBI Taxonomy" id="1419482"/>
    <lineage>
        <taxon>Bacteria</taxon>
        <taxon>Pseudomonadati</taxon>
        <taxon>Bacteroidota</taxon>
        <taxon>Chitinophagia</taxon>
        <taxon>Chitinophagales</taxon>
        <taxon>Chitinophagaceae</taxon>
        <taxon>Chitinophaga</taxon>
    </lineage>
</organism>
<gene>
    <name evidence="2" type="ORF">SAMN05444266_101224</name>
</gene>
<protein>
    <recommendedName>
        <fullName evidence="1">DUF4139 domain-containing protein</fullName>
    </recommendedName>
</protein>
<dbReference type="STRING" id="1419482.SAMN05444266_101224"/>
<sequence length="99" mass="11245">MQKDESRKNLLGSRVTFSRTWEITVKNNKGVPIKVNVEDQLPIKTISDMDISKTEYGDAALDAETNILTWQLHVAPATEQKRQLKYAITYPKGQIVNVN</sequence>
<reference evidence="2 3" key="1">
    <citation type="submission" date="2016-11" db="EMBL/GenBank/DDBJ databases">
        <authorList>
            <person name="Jaros S."/>
            <person name="Januszkiewicz K."/>
            <person name="Wedrychowicz H."/>
        </authorList>
    </citation>
    <scope>NUCLEOTIDE SEQUENCE [LARGE SCALE GENOMIC DNA]</scope>
    <source>
        <strain evidence="2 3">DSM 27406</strain>
    </source>
</reference>
<name>A0A1M6VIM4_9BACT</name>
<keyword evidence="3" id="KW-1185">Reference proteome</keyword>
<dbReference type="AlphaFoldDB" id="A0A1M6VIM4"/>
<dbReference type="InterPro" id="IPR037291">
    <property type="entry name" value="DUF4139"/>
</dbReference>
<dbReference type="EMBL" id="FRBL01000001">
    <property type="protein sequence ID" value="SHK81309.1"/>
    <property type="molecule type" value="Genomic_DNA"/>
</dbReference>